<dbReference type="InterPro" id="IPR000504">
    <property type="entry name" value="RRM_dom"/>
</dbReference>
<organism evidence="4 5">
    <name type="scientific">Rehmannia glutinosa</name>
    <name type="common">Chinese foxglove</name>
    <dbReference type="NCBI Taxonomy" id="99300"/>
    <lineage>
        <taxon>Eukaryota</taxon>
        <taxon>Viridiplantae</taxon>
        <taxon>Streptophyta</taxon>
        <taxon>Embryophyta</taxon>
        <taxon>Tracheophyta</taxon>
        <taxon>Spermatophyta</taxon>
        <taxon>Magnoliopsida</taxon>
        <taxon>eudicotyledons</taxon>
        <taxon>Gunneridae</taxon>
        <taxon>Pentapetalae</taxon>
        <taxon>asterids</taxon>
        <taxon>lamiids</taxon>
        <taxon>Lamiales</taxon>
        <taxon>Orobanchaceae</taxon>
        <taxon>Rehmannieae</taxon>
        <taxon>Rehmannia</taxon>
    </lineage>
</organism>
<dbReference type="InterPro" id="IPR012677">
    <property type="entry name" value="Nucleotide-bd_a/b_plait_sf"/>
</dbReference>
<name>A0ABR0WKM0_REHGL</name>
<dbReference type="Proteomes" id="UP001318860">
    <property type="component" value="Unassembled WGS sequence"/>
</dbReference>
<gene>
    <name evidence="4" type="ORF">DH2020_020564</name>
</gene>
<evidence type="ECO:0000256" key="2">
    <source>
        <dbReference type="SAM" id="MobiDB-lite"/>
    </source>
</evidence>
<evidence type="ECO:0000259" key="3">
    <source>
        <dbReference type="PROSITE" id="PS50102"/>
    </source>
</evidence>
<dbReference type="PANTHER" id="PTHR32343:SF29">
    <property type="entry name" value="RNA-BINDING (RRM_RBD_RNP MOTIFS) FAMILY PROTEIN"/>
    <property type="match status" value="1"/>
</dbReference>
<sequence>MRPLPPHALMERSMDHTESKNGEGLQPSSYPNWTIDVSDIRTIRVSNVSLAVSEREMYEFFSFSGDIRYIEMLRETETTQVAYVTFMDSQGVDRATLLTGSTIAGLSVSITPIENYQLPTNAVSLTSQPNSTMTGSAVKKAEDVVSTMLAKGFSLGKDALNKAKSLDEKHHLTLNASATVASIDRRIGLSEKLSMGTAVVNGKVKEMDELLQVSEMTKSAFAAAEQTASSAGSAIMSNRYVSTGASWVTSALSAVSKAAEDVGVMTKEKVKKAEEEKRETLEKERAAIAYDFTNDSLAGSPAVPVSSVDATNKLV</sequence>
<feature type="domain" description="RRM" evidence="3">
    <location>
        <begin position="41"/>
        <end position="115"/>
    </location>
</feature>
<reference evidence="4 5" key="1">
    <citation type="journal article" date="2021" name="Comput. Struct. Biotechnol. J.">
        <title>De novo genome assembly of the potent medicinal plant Rehmannia glutinosa using nanopore technology.</title>
        <authorList>
            <person name="Ma L."/>
            <person name="Dong C."/>
            <person name="Song C."/>
            <person name="Wang X."/>
            <person name="Zheng X."/>
            <person name="Niu Y."/>
            <person name="Chen S."/>
            <person name="Feng W."/>
        </authorList>
    </citation>
    <scope>NUCLEOTIDE SEQUENCE [LARGE SCALE GENOMIC DNA]</scope>
    <source>
        <strain evidence="4">DH-2019</strain>
    </source>
</reference>
<dbReference type="PANTHER" id="PTHR32343">
    <property type="entry name" value="SERINE/ARGININE-RICH SPLICING FACTOR"/>
    <property type="match status" value="1"/>
</dbReference>
<dbReference type="SMART" id="SM00360">
    <property type="entry name" value="RRM"/>
    <property type="match status" value="1"/>
</dbReference>
<proteinExistence type="predicted"/>
<evidence type="ECO:0000313" key="4">
    <source>
        <dbReference type="EMBL" id="KAK6146695.1"/>
    </source>
</evidence>
<dbReference type="EMBL" id="JABTTQ020000011">
    <property type="protein sequence ID" value="KAK6146695.1"/>
    <property type="molecule type" value="Genomic_DNA"/>
</dbReference>
<feature type="region of interest" description="Disordered" evidence="2">
    <location>
        <begin position="295"/>
        <end position="315"/>
    </location>
</feature>
<protein>
    <recommendedName>
        <fullName evidence="3">RRM domain-containing protein</fullName>
    </recommendedName>
</protein>
<evidence type="ECO:0000313" key="5">
    <source>
        <dbReference type="Proteomes" id="UP001318860"/>
    </source>
</evidence>
<accession>A0ABR0WKM0</accession>
<dbReference type="PROSITE" id="PS50102">
    <property type="entry name" value="RRM"/>
    <property type="match status" value="1"/>
</dbReference>
<keyword evidence="5" id="KW-1185">Reference proteome</keyword>
<dbReference type="Gene3D" id="3.30.70.330">
    <property type="match status" value="1"/>
</dbReference>
<evidence type="ECO:0000256" key="1">
    <source>
        <dbReference type="PROSITE-ProRule" id="PRU00176"/>
    </source>
</evidence>
<dbReference type="InterPro" id="IPR035979">
    <property type="entry name" value="RBD_domain_sf"/>
</dbReference>
<keyword evidence="1" id="KW-0694">RNA-binding</keyword>
<dbReference type="Pfam" id="PF00076">
    <property type="entry name" value="RRM_1"/>
    <property type="match status" value="1"/>
</dbReference>
<dbReference type="SUPFAM" id="SSF54928">
    <property type="entry name" value="RNA-binding domain, RBD"/>
    <property type="match status" value="1"/>
</dbReference>
<comment type="caution">
    <text evidence="4">The sequence shown here is derived from an EMBL/GenBank/DDBJ whole genome shotgun (WGS) entry which is preliminary data.</text>
</comment>